<evidence type="ECO:0000256" key="1">
    <source>
        <dbReference type="ARBA" id="ARBA00022723"/>
    </source>
</evidence>
<protein>
    <submittedName>
        <fullName evidence="3">Metallo-hydrolase/oxidoreductase</fullName>
    </submittedName>
</protein>
<feature type="domain" description="Metallo-beta-lactamase" evidence="2">
    <location>
        <begin position="29"/>
        <end position="219"/>
    </location>
</feature>
<dbReference type="EMBL" id="JAODAN010000001">
    <property type="protein sequence ID" value="KAK1927960.1"/>
    <property type="molecule type" value="Genomic_DNA"/>
</dbReference>
<dbReference type="PANTHER" id="PTHR43084">
    <property type="entry name" value="PERSULFIDE DIOXYGENASE ETHE1"/>
    <property type="match status" value="1"/>
</dbReference>
<sequence length="304" mass="33343">MSLAPTEIHEPNGPVSSPLVHAFYDPTTATWTYLVIDPTTKQTLLIDSVLGYDPASGRFNDTLSRGLVEWVQAHGLKVSKIIETHVHADHVTAAQVLKKQLPSHPPVSIGEGVESVQKRFARTYGFVDEDFGGSFDELLRDGQEFSLGSLQCQIITLPGHTPDSIGVLVGDSLFAGDSLFMPDVGTARVDFPGGSASALYSSVRKIMSLPRHYRVFTGHDYPSNRNSRCMATVEEQDETNKHVGGETSMAAFEAMRTKRDAELGTPRLLHASLQMNLRGGRYPPADENGRRYIRIPVPVETELP</sequence>
<dbReference type="InterPro" id="IPR044528">
    <property type="entry name" value="POD-like_MBL-fold"/>
</dbReference>
<keyword evidence="1" id="KW-0479">Metal-binding</keyword>
<dbReference type="GO" id="GO:0070813">
    <property type="term" value="P:hydrogen sulfide metabolic process"/>
    <property type="evidence" value="ECO:0007669"/>
    <property type="project" value="TreeGrafter"/>
</dbReference>
<dbReference type="GO" id="GO:0046872">
    <property type="term" value="F:metal ion binding"/>
    <property type="evidence" value="ECO:0007669"/>
    <property type="project" value="UniProtKB-KW"/>
</dbReference>
<name>A0AAD9FXA4_PAPLA</name>
<accession>A0AAD9FXA4</accession>
<keyword evidence="4" id="KW-1185">Reference proteome</keyword>
<reference evidence="3" key="1">
    <citation type="submission" date="2023-02" db="EMBL/GenBank/DDBJ databases">
        <title>Identification and recombinant expression of a fungal hydrolase from Papiliotrema laurentii that hydrolyzes apple cutin and clears colloidal polyester polyurethane.</title>
        <authorList>
            <consortium name="DOE Joint Genome Institute"/>
            <person name="Roman V.A."/>
            <person name="Bojanowski C."/>
            <person name="Crable B.R."/>
            <person name="Wagner D.N."/>
            <person name="Hung C.S."/>
            <person name="Nadeau L.J."/>
            <person name="Schratz L."/>
            <person name="Haridas S."/>
            <person name="Pangilinan J."/>
            <person name="Lipzen A."/>
            <person name="Na H."/>
            <person name="Yan M."/>
            <person name="Ng V."/>
            <person name="Grigoriev I.V."/>
            <person name="Spatafora J.W."/>
            <person name="Barlow D."/>
            <person name="Biffinger J."/>
            <person name="Kelley-Loughnane N."/>
            <person name="Varaljay V.A."/>
            <person name="Crookes-Goodson W.J."/>
        </authorList>
    </citation>
    <scope>NUCLEOTIDE SEQUENCE</scope>
    <source>
        <strain evidence="3">5307AH</strain>
    </source>
</reference>
<evidence type="ECO:0000313" key="4">
    <source>
        <dbReference type="Proteomes" id="UP001182556"/>
    </source>
</evidence>
<gene>
    <name evidence="3" type="ORF">DB88DRAFT_479920</name>
</gene>
<evidence type="ECO:0000313" key="3">
    <source>
        <dbReference type="EMBL" id="KAK1927960.1"/>
    </source>
</evidence>
<dbReference type="Pfam" id="PF00753">
    <property type="entry name" value="Lactamase_B"/>
    <property type="match status" value="1"/>
</dbReference>
<dbReference type="PANTHER" id="PTHR43084:SF1">
    <property type="entry name" value="PERSULFIDE DIOXYGENASE ETHE1, MITOCHONDRIAL"/>
    <property type="match status" value="1"/>
</dbReference>
<dbReference type="Proteomes" id="UP001182556">
    <property type="component" value="Unassembled WGS sequence"/>
</dbReference>
<dbReference type="SMART" id="SM00849">
    <property type="entry name" value="Lactamase_B"/>
    <property type="match status" value="1"/>
</dbReference>
<dbReference type="SUPFAM" id="SSF56281">
    <property type="entry name" value="Metallo-hydrolase/oxidoreductase"/>
    <property type="match status" value="1"/>
</dbReference>
<dbReference type="Gene3D" id="3.60.15.10">
    <property type="entry name" value="Ribonuclease Z/Hydroxyacylglutathione hydrolase-like"/>
    <property type="match status" value="1"/>
</dbReference>
<dbReference type="InterPro" id="IPR001279">
    <property type="entry name" value="Metallo-B-lactamas"/>
</dbReference>
<proteinExistence type="predicted"/>
<dbReference type="InterPro" id="IPR036866">
    <property type="entry name" value="RibonucZ/Hydroxyglut_hydro"/>
</dbReference>
<dbReference type="AlphaFoldDB" id="A0AAD9FXA4"/>
<dbReference type="CDD" id="cd07724">
    <property type="entry name" value="POD-like_MBL-fold"/>
    <property type="match status" value="1"/>
</dbReference>
<dbReference type="GO" id="GO:0006749">
    <property type="term" value="P:glutathione metabolic process"/>
    <property type="evidence" value="ECO:0007669"/>
    <property type="project" value="InterPro"/>
</dbReference>
<dbReference type="InterPro" id="IPR051682">
    <property type="entry name" value="Mito_Persulfide_Diox"/>
</dbReference>
<evidence type="ECO:0000259" key="2">
    <source>
        <dbReference type="SMART" id="SM00849"/>
    </source>
</evidence>
<dbReference type="GO" id="GO:0050313">
    <property type="term" value="F:sulfur dioxygenase activity"/>
    <property type="evidence" value="ECO:0007669"/>
    <property type="project" value="InterPro"/>
</dbReference>
<organism evidence="3 4">
    <name type="scientific">Papiliotrema laurentii</name>
    <name type="common">Cryptococcus laurentii</name>
    <dbReference type="NCBI Taxonomy" id="5418"/>
    <lineage>
        <taxon>Eukaryota</taxon>
        <taxon>Fungi</taxon>
        <taxon>Dikarya</taxon>
        <taxon>Basidiomycota</taxon>
        <taxon>Agaricomycotina</taxon>
        <taxon>Tremellomycetes</taxon>
        <taxon>Tremellales</taxon>
        <taxon>Rhynchogastremaceae</taxon>
        <taxon>Papiliotrema</taxon>
    </lineage>
</organism>
<comment type="caution">
    <text evidence="3">The sequence shown here is derived from an EMBL/GenBank/DDBJ whole genome shotgun (WGS) entry which is preliminary data.</text>
</comment>